<evidence type="ECO:0000313" key="2">
    <source>
        <dbReference type="Proteomes" id="UP000515160"/>
    </source>
</evidence>
<dbReference type="PANTHER" id="PTHR20898">
    <property type="entry name" value="DAEDALUS ON 3-RELATED-RELATED"/>
    <property type="match status" value="1"/>
</dbReference>
<dbReference type="InterPro" id="IPR010512">
    <property type="entry name" value="DUF1091"/>
</dbReference>
<dbReference type="OrthoDB" id="7830614at2759"/>
<feature type="signal peptide" evidence="1">
    <location>
        <begin position="1"/>
        <end position="18"/>
    </location>
</feature>
<gene>
    <name evidence="3" type="primary">LOC117566660</name>
</gene>
<sequence>MQLTCLLQIICLLNINYANLKLINFTNITCETMDTTISTIEYCYIGHVNELKNYMSLRYALRKPIIKDIGFHLQLMIRSNGWKPFLYGIDIDMCRFWKSNYNAIAKLVFSLLEGHTNINHSCPYKDEKYIFIDNLMNTDISRKIRGLPFGKGLYALNVEWSWKNISRVRAKIYFEVLKV</sequence>
<dbReference type="Pfam" id="PF06477">
    <property type="entry name" value="DUF1091"/>
    <property type="match status" value="1"/>
</dbReference>
<accession>A0A6P8WUL2</accession>
<evidence type="ECO:0000256" key="1">
    <source>
        <dbReference type="SAM" id="SignalP"/>
    </source>
</evidence>
<dbReference type="SMART" id="SM00697">
    <property type="entry name" value="DM8"/>
    <property type="match status" value="1"/>
</dbReference>
<name>A0A6P8WUL2_DROAB</name>
<protein>
    <submittedName>
        <fullName evidence="3">Uncharacterized protein LOC117566660</fullName>
    </submittedName>
</protein>
<dbReference type="Proteomes" id="UP000515160">
    <property type="component" value="Chromosome 3"/>
</dbReference>
<dbReference type="GeneID" id="117566660"/>
<proteinExistence type="predicted"/>
<dbReference type="RefSeq" id="XP_034102095.2">
    <property type="nucleotide sequence ID" value="XM_034246204.2"/>
</dbReference>
<reference evidence="3" key="1">
    <citation type="submission" date="2025-08" db="UniProtKB">
        <authorList>
            <consortium name="RefSeq"/>
        </authorList>
    </citation>
    <scope>IDENTIFICATION</scope>
    <source>
        <strain evidence="3">15112-1751.03</strain>
        <tissue evidence="3">Whole Adult</tissue>
    </source>
</reference>
<dbReference type="PANTHER" id="PTHR20898:SF0">
    <property type="entry name" value="DAEDALUS ON 3-RELATED"/>
    <property type="match status" value="1"/>
</dbReference>
<feature type="chain" id="PRO_5038556720" evidence="1">
    <location>
        <begin position="19"/>
        <end position="179"/>
    </location>
</feature>
<evidence type="ECO:0000313" key="3">
    <source>
        <dbReference type="RefSeq" id="XP_034102095.2"/>
    </source>
</evidence>
<organism evidence="2 3">
    <name type="scientific">Drosophila albomicans</name>
    <name type="common">Fruit fly</name>
    <dbReference type="NCBI Taxonomy" id="7291"/>
    <lineage>
        <taxon>Eukaryota</taxon>
        <taxon>Metazoa</taxon>
        <taxon>Ecdysozoa</taxon>
        <taxon>Arthropoda</taxon>
        <taxon>Hexapoda</taxon>
        <taxon>Insecta</taxon>
        <taxon>Pterygota</taxon>
        <taxon>Neoptera</taxon>
        <taxon>Endopterygota</taxon>
        <taxon>Diptera</taxon>
        <taxon>Brachycera</taxon>
        <taxon>Muscomorpha</taxon>
        <taxon>Ephydroidea</taxon>
        <taxon>Drosophilidae</taxon>
        <taxon>Drosophila</taxon>
    </lineage>
</organism>
<keyword evidence="2" id="KW-1185">Reference proteome</keyword>
<dbReference type="AlphaFoldDB" id="A0A6P8WUL2"/>
<keyword evidence="1" id="KW-0732">Signal</keyword>